<sequence>MLRRLPAGWEISRWHSRVREPGRIATSPATGSRPERRPLTVTTGVTPRRPQVCPRGGLRVYPASSSKQM</sequence>
<accession>A0ABP9KHV6</accession>
<evidence type="ECO:0000256" key="1">
    <source>
        <dbReference type="SAM" id="MobiDB-lite"/>
    </source>
</evidence>
<feature type="region of interest" description="Disordered" evidence="1">
    <location>
        <begin position="20"/>
        <end position="69"/>
    </location>
</feature>
<reference evidence="3" key="1">
    <citation type="journal article" date="2019" name="Int. J. Syst. Evol. Microbiol.">
        <title>The Global Catalogue of Microorganisms (GCM) 10K type strain sequencing project: providing services to taxonomists for standard genome sequencing and annotation.</title>
        <authorList>
            <consortium name="The Broad Institute Genomics Platform"/>
            <consortium name="The Broad Institute Genome Sequencing Center for Infectious Disease"/>
            <person name="Wu L."/>
            <person name="Ma J."/>
        </authorList>
    </citation>
    <scope>NUCLEOTIDE SEQUENCE [LARGE SCALE GENOMIC DNA]</scope>
    <source>
        <strain evidence="3">JCM 18410</strain>
    </source>
</reference>
<evidence type="ECO:0000313" key="2">
    <source>
        <dbReference type="EMBL" id="GAA5057001.1"/>
    </source>
</evidence>
<keyword evidence="3" id="KW-1185">Reference proteome</keyword>
<dbReference type="Proteomes" id="UP001500124">
    <property type="component" value="Unassembled WGS sequence"/>
</dbReference>
<organism evidence="2 3">
    <name type="scientific">Streptomyces similanensis</name>
    <dbReference type="NCBI Taxonomy" id="1274988"/>
    <lineage>
        <taxon>Bacteria</taxon>
        <taxon>Bacillati</taxon>
        <taxon>Actinomycetota</taxon>
        <taxon>Actinomycetes</taxon>
        <taxon>Kitasatosporales</taxon>
        <taxon>Streptomycetaceae</taxon>
        <taxon>Streptomyces</taxon>
    </lineage>
</organism>
<protein>
    <submittedName>
        <fullName evidence="2">Uncharacterized protein</fullName>
    </submittedName>
</protein>
<evidence type="ECO:0000313" key="3">
    <source>
        <dbReference type="Proteomes" id="UP001500124"/>
    </source>
</evidence>
<proteinExistence type="predicted"/>
<comment type="caution">
    <text evidence="2">The sequence shown here is derived from an EMBL/GenBank/DDBJ whole genome shotgun (WGS) entry which is preliminary data.</text>
</comment>
<dbReference type="EMBL" id="BAABKC010000044">
    <property type="protein sequence ID" value="GAA5057001.1"/>
    <property type="molecule type" value="Genomic_DNA"/>
</dbReference>
<name>A0ABP9KHV6_9ACTN</name>
<gene>
    <name evidence="2" type="ORF">GCM10023336_30380</name>
</gene>